<evidence type="ECO:0000313" key="2">
    <source>
        <dbReference type="Proteomes" id="UP000831701"/>
    </source>
</evidence>
<sequence length="548" mass="61539">MIRARPPLHDLSEKDAAASSQSIRPERLPPGQVDGEVGGGRLCRAGGGQGGQDPGPHARTVGGQLRLGPVRLDGGCHGCTSYSGLRKPAGIFLSLHWASKRRRLEGVRRYGPMWKASFGPILTVHVADPTLIEQVLRQEGLHPMRSDLSSWKDYRKLRGHHYGLLTSEGEEWQSVRSLLGKHMLRPKAVEAYDKTLNSVVGDLIAKLHLRRCSQGLITDIASEFYRFGLEGISSVLFESRIGCLDEVVPEETERFIQSINTMFVMTLLTMAMPSWLHQLFPKPWNIFCQCWDYMFDFAKGHIDQRLTAEAEKVARGEKVEGRYLTYFLSQTGLPMKTVYSNVTELLLAGVDTISSTMSWSLYELSRHPEVQASLRDEVLSVLGGRSMPVAADVARMPLLKATVKEVLRLYPVIPANARVITERDIQVGGYLIPKNTLITLCHFATSRDPAVFPNPDEFQPHRWLKRDQTYHPYASVPFGVGKRSCIGRRIAELELYLALARVSWLGLFKTLILMEFDVKPDPEGISVKPMTRTLLVPENVINLQFIER</sequence>
<proteinExistence type="predicted"/>
<accession>A0ACB8WRC2</accession>
<evidence type="ECO:0000313" key="1">
    <source>
        <dbReference type="EMBL" id="KAI3370195.1"/>
    </source>
</evidence>
<protein>
    <submittedName>
        <fullName evidence="1">Uncharacterized protein</fullName>
    </submittedName>
</protein>
<comment type="caution">
    <text evidence="1">The sequence shown here is derived from an EMBL/GenBank/DDBJ whole genome shotgun (WGS) entry which is preliminary data.</text>
</comment>
<name>A0ACB8WRC2_9TELE</name>
<gene>
    <name evidence="1" type="ORF">L3Q82_024986</name>
</gene>
<dbReference type="EMBL" id="CM041537">
    <property type="protein sequence ID" value="KAI3370195.1"/>
    <property type="molecule type" value="Genomic_DNA"/>
</dbReference>
<reference evidence="1" key="1">
    <citation type="submission" date="2022-04" db="EMBL/GenBank/DDBJ databases">
        <title>Jade perch genome.</title>
        <authorList>
            <person name="Chao B."/>
        </authorList>
    </citation>
    <scope>NUCLEOTIDE SEQUENCE</scope>
    <source>
        <strain evidence="1">CB-2022</strain>
    </source>
</reference>
<dbReference type="Proteomes" id="UP000831701">
    <property type="component" value="Chromosome 7"/>
</dbReference>
<keyword evidence="2" id="KW-1185">Reference proteome</keyword>
<organism evidence="1 2">
    <name type="scientific">Scortum barcoo</name>
    <name type="common">barcoo grunter</name>
    <dbReference type="NCBI Taxonomy" id="214431"/>
    <lineage>
        <taxon>Eukaryota</taxon>
        <taxon>Metazoa</taxon>
        <taxon>Chordata</taxon>
        <taxon>Craniata</taxon>
        <taxon>Vertebrata</taxon>
        <taxon>Euteleostomi</taxon>
        <taxon>Actinopterygii</taxon>
        <taxon>Neopterygii</taxon>
        <taxon>Teleostei</taxon>
        <taxon>Neoteleostei</taxon>
        <taxon>Acanthomorphata</taxon>
        <taxon>Eupercaria</taxon>
        <taxon>Centrarchiformes</taxon>
        <taxon>Terapontoidei</taxon>
        <taxon>Terapontidae</taxon>
        <taxon>Scortum</taxon>
    </lineage>
</organism>